<keyword evidence="1" id="KW-0812">Transmembrane</keyword>
<evidence type="ECO:0000313" key="2">
    <source>
        <dbReference type="EMBL" id="TKX34293.1"/>
    </source>
</evidence>
<organism evidence="2 3">
    <name type="scientific">Campylobacter taeniopygiae</name>
    <dbReference type="NCBI Taxonomy" id="2510188"/>
    <lineage>
        <taxon>Bacteria</taxon>
        <taxon>Pseudomonadati</taxon>
        <taxon>Campylobacterota</taxon>
        <taxon>Epsilonproteobacteria</taxon>
        <taxon>Campylobacterales</taxon>
        <taxon>Campylobacteraceae</taxon>
        <taxon>Campylobacter</taxon>
    </lineage>
</organism>
<feature type="transmembrane region" description="Helical" evidence="1">
    <location>
        <begin position="7"/>
        <end position="24"/>
    </location>
</feature>
<name>A0ABY2TJQ6_9BACT</name>
<keyword evidence="1" id="KW-0472">Membrane</keyword>
<evidence type="ECO:0000313" key="3">
    <source>
        <dbReference type="Proteomes" id="UP000309584"/>
    </source>
</evidence>
<feature type="transmembrane region" description="Helical" evidence="1">
    <location>
        <begin position="69"/>
        <end position="97"/>
    </location>
</feature>
<comment type="caution">
    <text evidence="2">The sequence shown here is derived from an EMBL/GenBank/DDBJ whole genome shotgun (WGS) entry which is preliminary data.</text>
</comment>
<reference evidence="2 3" key="1">
    <citation type="submission" date="2018-05" db="EMBL/GenBank/DDBJ databases">
        <title>Novel Campyloabacter and Helicobacter Species and Strains.</title>
        <authorList>
            <person name="Mannion A.J."/>
            <person name="Shen Z."/>
            <person name="Fox J.G."/>
        </authorList>
    </citation>
    <scope>NUCLEOTIDE SEQUENCE [LARGE SCALE GENOMIC DNA]</scope>
    <source>
        <strain evidence="3">MIT10-5678</strain>
    </source>
</reference>
<sequence>MSYKLKLSPLFAVEIIFSLLFIVFFGFGNFLIFILASMIFGVILLGVFWKNILEFQILGFKNMLTQFSFVIAGFLLVFPGVLTSFLGFLVFLFGIFFKIATKTKYTHKQNRNSSEEIIDVEIIEDGK</sequence>
<dbReference type="RefSeq" id="WP_137623541.1">
    <property type="nucleotide sequence ID" value="NZ_NXLY01000004.1"/>
</dbReference>
<protein>
    <submittedName>
        <fullName evidence="2">Integral memnbrane protein</fullName>
    </submittedName>
</protein>
<gene>
    <name evidence="2" type="ORF">CQA75_02790</name>
</gene>
<accession>A0ABY2TJQ6</accession>
<proteinExistence type="predicted"/>
<keyword evidence="3" id="KW-1185">Reference proteome</keyword>
<evidence type="ECO:0000256" key="1">
    <source>
        <dbReference type="SAM" id="Phobius"/>
    </source>
</evidence>
<dbReference type="EMBL" id="NXLY01000004">
    <property type="protein sequence ID" value="TKX34293.1"/>
    <property type="molecule type" value="Genomic_DNA"/>
</dbReference>
<keyword evidence="1" id="KW-1133">Transmembrane helix</keyword>
<dbReference type="Proteomes" id="UP000309584">
    <property type="component" value="Unassembled WGS sequence"/>
</dbReference>